<evidence type="ECO:0000256" key="2">
    <source>
        <dbReference type="ARBA" id="ARBA00006247"/>
    </source>
</evidence>
<keyword evidence="6" id="KW-0732">Signal</keyword>
<dbReference type="GO" id="GO:0016787">
    <property type="term" value="F:hydrolase activity"/>
    <property type="evidence" value="ECO:0007669"/>
    <property type="project" value="UniProtKB-KW"/>
</dbReference>
<evidence type="ECO:0000256" key="1">
    <source>
        <dbReference type="ARBA" id="ARBA00001947"/>
    </source>
</evidence>
<sequence length="470" mass="49722">MRSLPLCLTLIALGCSHAAGPASPSRPRTADTELRTLLAELVAVDTSNPPGNETAAAQVAAKWLREAGIEVEILEPAPGRGNLLARLKGTGGGRPILVLAHLDTVPAKREEWATDPWQLTEREGFLYGRGVQDNKGMAAASVLALRRLQREGGKRSRDLILYLGADEEVGPRYGLEWMLANRPELREAEFALNEGGLTELAADRSRVQFVALQAAERVSRDVVLKATGPGGHSSAPPADPNPLVRVSAAVARIGALTFPARLTPAARLHIQGRAPRTAGELGEALKRIAASPDAPPSDAVDTVARLDPALAAVMRTTCTPTVFQAGTRPNVIPATAEATINCRLLPDEDAPALKARLVAAVADPSVQVEMNTSPPNSPMSPVGDNAMFQAARAAASQVWPGVPVIPRQSTGTTESALLRRAGIHAYGIDLFALTPEDARTAHAPNERVPVASLQPGAEFVYLLLHELVKE</sequence>
<feature type="chain" id="PRO_5001799457" evidence="6">
    <location>
        <begin position="19"/>
        <end position="470"/>
    </location>
</feature>
<dbReference type="STRING" id="394096.DB31_1112"/>
<dbReference type="PROSITE" id="PS51257">
    <property type="entry name" value="PROKAR_LIPOPROTEIN"/>
    <property type="match status" value="1"/>
</dbReference>
<dbReference type="InterPro" id="IPR050072">
    <property type="entry name" value="Peptidase_M20A"/>
</dbReference>
<dbReference type="InterPro" id="IPR011650">
    <property type="entry name" value="Peptidase_M20_dimer"/>
</dbReference>
<dbReference type="EMBL" id="JMCB01000011">
    <property type="protein sequence ID" value="KFE66047.1"/>
    <property type="molecule type" value="Genomic_DNA"/>
</dbReference>
<feature type="domain" description="Peptidase M20 dimerisation" evidence="7">
    <location>
        <begin position="217"/>
        <end position="366"/>
    </location>
</feature>
<comment type="caution">
    <text evidence="8">The sequence shown here is derived from an EMBL/GenBank/DDBJ whole genome shotgun (WGS) entry which is preliminary data.</text>
</comment>
<comment type="cofactor">
    <cofactor evidence="1">
        <name>Zn(2+)</name>
        <dbReference type="ChEBI" id="CHEBI:29105"/>
    </cofactor>
</comment>
<dbReference type="Gene3D" id="1.10.150.900">
    <property type="match status" value="1"/>
</dbReference>
<organism evidence="8 9">
    <name type="scientific">Hyalangium minutum</name>
    <dbReference type="NCBI Taxonomy" id="394096"/>
    <lineage>
        <taxon>Bacteria</taxon>
        <taxon>Pseudomonadati</taxon>
        <taxon>Myxococcota</taxon>
        <taxon>Myxococcia</taxon>
        <taxon>Myxococcales</taxon>
        <taxon>Cystobacterineae</taxon>
        <taxon>Archangiaceae</taxon>
        <taxon>Hyalangium</taxon>
    </lineage>
</organism>
<dbReference type="PANTHER" id="PTHR43808:SF8">
    <property type="entry name" value="PEPTIDASE M20 DIMERISATION DOMAIN-CONTAINING PROTEIN"/>
    <property type="match status" value="1"/>
</dbReference>
<dbReference type="RefSeq" id="WP_044192690.1">
    <property type="nucleotide sequence ID" value="NZ_JMCB01000011.1"/>
</dbReference>
<feature type="signal peptide" evidence="6">
    <location>
        <begin position="1"/>
        <end position="18"/>
    </location>
</feature>
<accession>A0A085WED4</accession>
<evidence type="ECO:0000256" key="4">
    <source>
        <dbReference type="ARBA" id="ARBA00022801"/>
    </source>
</evidence>
<proteinExistence type="inferred from homology"/>
<gene>
    <name evidence="8" type="ORF">DB31_1112</name>
</gene>
<dbReference type="AlphaFoldDB" id="A0A085WED4"/>
<dbReference type="InterPro" id="IPR001261">
    <property type="entry name" value="ArgE/DapE_CS"/>
</dbReference>
<dbReference type="SUPFAM" id="SSF55031">
    <property type="entry name" value="Bacterial exopeptidase dimerisation domain"/>
    <property type="match status" value="1"/>
</dbReference>
<dbReference type="InterPro" id="IPR036264">
    <property type="entry name" value="Bact_exopeptidase_dim_dom"/>
</dbReference>
<dbReference type="InterPro" id="IPR002933">
    <property type="entry name" value="Peptidase_M20"/>
</dbReference>
<dbReference type="Gene3D" id="3.40.630.10">
    <property type="entry name" value="Zn peptidases"/>
    <property type="match status" value="1"/>
</dbReference>
<evidence type="ECO:0000256" key="3">
    <source>
        <dbReference type="ARBA" id="ARBA00022723"/>
    </source>
</evidence>
<dbReference type="PATRIC" id="fig|394096.3.peg.5454"/>
<keyword evidence="4" id="KW-0378">Hydrolase</keyword>
<evidence type="ECO:0000313" key="8">
    <source>
        <dbReference type="EMBL" id="KFE66047.1"/>
    </source>
</evidence>
<dbReference type="Proteomes" id="UP000028725">
    <property type="component" value="Unassembled WGS sequence"/>
</dbReference>
<evidence type="ECO:0000256" key="5">
    <source>
        <dbReference type="ARBA" id="ARBA00022833"/>
    </source>
</evidence>
<dbReference type="Pfam" id="PF01546">
    <property type="entry name" value="Peptidase_M20"/>
    <property type="match status" value="1"/>
</dbReference>
<protein>
    <submittedName>
        <fullName evidence="8">Acetylornithine deacetylase</fullName>
    </submittedName>
</protein>
<keyword evidence="3" id="KW-0479">Metal-binding</keyword>
<dbReference type="PANTHER" id="PTHR43808">
    <property type="entry name" value="ACETYLORNITHINE DEACETYLASE"/>
    <property type="match status" value="1"/>
</dbReference>
<comment type="similarity">
    <text evidence="2">Belongs to the peptidase M20A family.</text>
</comment>
<dbReference type="NCBIfam" id="NF006596">
    <property type="entry name" value="PRK09133.1"/>
    <property type="match status" value="1"/>
</dbReference>
<dbReference type="Gene3D" id="3.30.70.360">
    <property type="match status" value="1"/>
</dbReference>
<dbReference type="SUPFAM" id="SSF53187">
    <property type="entry name" value="Zn-dependent exopeptidases"/>
    <property type="match status" value="1"/>
</dbReference>
<evidence type="ECO:0000256" key="6">
    <source>
        <dbReference type="SAM" id="SignalP"/>
    </source>
</evidence>
<reference evidence="8 9" key="1">
    <citation type="submission" date="2014-04" db="EMBL/GenBank/DDBJ databases">
        <title>Genome assembly of Hyalangium minutum DSM 14724.</title>
        <authorList>
            <person name="Sharma G."/>
            <person name="Subramanian S."/>
        </authorList>
    </citation>
    <scope>NUCLEOTIDE SEQUENCE [LARGE SCALE GENOMIC DNA]</scope>
    <source>
        <strain evidence="8 9">DSM 14724</strain>
    </source>
</reference>
<evidence type="ECO:0000259" key="7">
    <source>
        <dbReference type="Pfam" id="PF07687"/>
    </source>
</evidence>
<dbReference type="Pfam" id="PF07687">
    <property type="entry name" value="M20_dimer"/>
    <property type="match status" value="1"/>
</dbReference>
<name>A0A085WED4_9BACT</name>
<keyword evidence="9" id="KW-1185">Reference proteome</keyword>
<keyword evidence="5" id="KW-0862">Zinc</keyword>
<dbReference type="OrthoDB" id="5486471at2"/>
<dbReference type="PROSITE" id="PS00758">
    <property type="entry name" value="ARGE_DAPE_CPG2_1"/>
    <property type="match status" value="1"/>
</dbReference>
<evidence type="ECO:0000313" key="9">
    <source>
        <dbReference type="Proteomes" id="UP000028725"/>
    </source>
</evidence>
<dbReference type="GO" id="GO:0046872">
    <property type="term" value="F:metal ion binding"/>
    <property type="evidence" value="ECO:0007669"/>
    <property type="project" value="UniProtKB-KW"/>
</dbReference>